<keyword evidence="4" id="KW-0539">Nucleus</keyword>
<accession>A0A7S4KCY6</accession>
<organism evidence="7">
    <name type="scientific">Guillardia theta</name>
    <name type="common">Cryptophyte</name>
    <name type="synonym">Cryptomonas phi</name>
    <dbReference type="NCBI Taxonomy" id="55529"/>
    <lineage>
        <taxon>Eukaryota</taxon>
        <taxon>Cryptophyceae</taxon>
        <taxon>Pyrenomonadales</taxon>
        <taxon>Geminigeraceae</taxon>
        <taxon>Guillardia</taxon>
    </lineage>
</organism>
<feature type="region of interest" description="Disordered" evidence="5">
    <location>
        <begin position="210"/>
        <end position="247"/>
    </location>
</feature>
<feature type="region of interest" description="Disordered" evidence="5">
    <location>
        <begin position="64"/>
        <end position="106"/>
    </location>
</feature>
<evidence type="ECO:0000313" key="7">
    <source>
        <dbReference type="EMBL" id="CAE2290582.1"/>
    </source>
</evidence>
<dbReference type="Pfam" id="PF02042">
    <property type="entry name" value="RWP-RK"/>
    <property type="match status" value="1"/>
</dbReference>
<feature type="region of interest" description="Disordered" evidence="5">
    <location>
        <begin position="169"/>
        <end position="196"/>
    </location>
</feature>
<dbReference type="AlphaFoldDB" id="A0A7S4KCY6"/>
<keyword evidence="2" id="KW-0238">DNA-binding</keyword>
<dbReference type="GO" id="GO:0003677">
    <property type="term" value="F:DNA binding"/>
    <property type="evidence" value="ECO:0007669"/>
    <property type="project" value="UniProtKB-KW"/>
</dbReference>
<evidence type="ECO:0000256" key="5">
    <source>
        <dbReference type="SAM" id="MobiDB-lite"/>
    </source>
</evidence>
<name>A0A7S4KCY6_GUITH</name>
<evidence type="ECO:0000256" key="1">
    <source>
        <dbReference type="ARBA" id="ARBA00023015"/>
    </source>
</evidence>
<keyword evidence="1" id="KW-0805">Transcription regulation</keyword>
<proteinExistence type="predicted"/>
<feature type="domain" description="RWP-RK" evidence="6">
    <location>
        <begin position="4"/>
        <end position="92"/>
    </location>
</feature>
<sequence>MYPRVQIFPRRKQGEEVRSKPVFLSESDVSSLFHLRQPDAANQLGISVTALKNACRRLGITEWPYKKKPMDDPSESQDTEAAPSSPAATSPASLSASRSSGSNSMLPTTVMFDRTSYLPQPQMPSLLPQNYAQVCASSWPANPTHQYVKDDATRLRDGQLTYATLLNPLQLPGGGGPTVKQESGRKETHSSSVEDLPPFSSDFIRWFVGSSHEPSATEELQETTEDSEHARTGGKHNQSQDLAGSYP</sequence>
<keyword evidence="3" id="KW-0804">Transcription</keyword>
<protein>
    <recommendedName>
        <fullName evidence="6">RWP-RK domain-containing protein</fullName>
    </recommendedName>
</protein>
<evidence type="ECO:0000256" key="2">
    <source>
        <dbReference type="ARBA" id="ARBA00023125"/>
    </source>
</evidence>
<dbReference type="EMBL" id="HBKN01014268">
    <property type="protein sequence ID" value="CAE2290582.1"/>
    <property type="molecule type" value="Transcribed_RNA"/>
</dbReference>
<evidence type="ECO:0000256" key="4">
    <source>
        <dbReference type="ARBA" id="ARBA00023242"/>
    </source>
</evidence>
<evidence type="ECO:0000259" key="6">
    <source>
        <dbReference type="PROSITE" id="PS51519"/>
    </source>
</evidence>
<dbReference type="PROSITE" id="PS51519">
    <property type="entry name" value="RWP_RK"/>
    <property type="match status" value="1"/>
</dbReference>
<dbReference type="InterPro" id="IPR003035">
    <property type="entry name" value="RWP-RK_dom"/>
</dbReference>
<evidence type="ECO:0000256" key="3">
    <source>
        <dbReference type="ARBA" id="ARBA00023163"/>
    </source>
</evidence>
<feature type="compositionally biased region" description="Low complexity" evidence="5">
    <location>
        <begin position="81"/>
        <end position="104"/>
    </location>
</feature>
<gene>
    <name evidence="7" type="ORF">GTHE00462_LOCUS11095</name>
</gene>
<feature type="compositionally biased region" description="Polar residues" evidence="5">
    <location>
        <begin position="235"/>
        <end position="247"/>
    </location>
</feature>
<reference evidence="7" key="1">
    <citation type="submission" date="2021-01" db="EMBL/GenBank/DDBJ databases">
        <authorList>
            <person name="Corre E."/>
            <person name="Pelletier E."/>
            <person name="Niang G."/>
            <person name="Scheremetjew M."/>
            <person name="Finn R."/>
            <person name="Kale V."/>
            <person name="Holt S."/>
            <person name="Cochrane G."/>
            <person name="Meng A."/>
            <person name="Brown T."/>
            <person name="Cohen L."/>
        </authorList>
    </citation>
    <scope>NUCLEOTIDE SEQUENCE</scope>
    <source>
        <strain evidence="7">CCMP 2712</strain>
    </source>
</reference>